<comment type="caution">
    <text evidence="2">The sequence shown here is derived from an EMBL/GenBank/DDBJ whole genome shotgun (WGS) entry which is preliminary data.</text>
</comment>
<proteinExistence type="predicted"/>
<accession>A0ABU8YAX2</accession>
<evidence type="ECO:0000259" key="1">
    <source>
        <dbReference type="Pfam" id="PF13274"/>
    </source>
</evidence>
<protein>
    <submittedName>
        <fullName evidence="2">Type II toxin-antitoxin system antitoxin SocA domain-containing protein</fullName>
    </submittedName>
</protein>
<dbReference type="EMBL" id="JBBLYY010000051">
    <property type="protein sequence ID" value="MEK0171899.1"/>
    <property type="molecule type" value="Genomic_DNA"/>
</dbReference>
<evidence type="ECO:0000313" key="2">
    <source>
        <dbReference type="EMBL" id="MEK0171899.1"/>
    </source>
</evidence>
<evidence type="ECO:0000313" key="3">
    <source>
        <dbReference type="Proteomes" id="UP001370299"/>
    </source>
</evidence>
<gene>
    <name evidence="2" type="ORF">WMN62_10490</name>
</gene>
<feature type="domain" description="Antitoxin SocA-like Panacea" evidence="1">
    <location>
        <begin position="24"/>
        <end position="116"/>
    </location>
</feature>
<reference evidence="2 3" key="1">
    <citation type="submission" date="2024-03" db="EMBL/GenBank/DDBJ databases">
        <title>Whole genomes of four grape xylem sap localized bacterial endophytes.</title>
        <authorList>
            <person name="Kumar G."/>
            <person name="Savka M.A."/>
        </authorList>
    </citation>
    <scope>NUCLEOTIDE SEQUENCE [LARGE SCALE GENOMIC DNA]</scope>
    <source>
        <strain evidence="2 3">RIT_GXS8</strain>
    </source>
</reference>
<keyword evidence="3" id="KW-1185">Reference proteome</keyword>
<dbReference type="Proteomes" id="UP001370299">
    <property type="component" value="Unassembled WGS sequence"/>
</dbReference>
<dbReference type="RefSeq" id="WP_123939268.1">
    <property type="nucleotide sequence ID" value="NZ_JBBKAP010000057.1"/>
</dbReference>
<dbReference type="Pfam" id="PF13274">
    <property type="entry name" value="SocA_Panacea"/>
    <property type="match status" value="1"/>
</dbReference>
<dbReference type="InterPro" id="IPR025272">
    <property type="entry name" value="SocA_Panacea"/>
</dbReference>
<name>A0ABU8YAX2_9MICO</name>
<organism evidence="2 3">
    <name type="scientific">Curtobacterium citreum</name>
    <dbReference type="NCBI Taxonomy" id="2036"/>
    <lineage>
        <taxon>Bacteria</taxon>
        <taxon>Bacillati</taxon>
        <taxon>Actinomycetota</taxon>
        <taxon>Actinomycetes</taxon>
        <taxon>Micrococcales</taxon>
        <taxon>Microbacteriaceae</taxon>
        <taxon>Curtobacterium</taxon>
    </lineage>
</organism>
<sequence>MITVFELAKEILTRIDQSVSGKKIQKLAYYCQAWHVTAFNEPLIDDSFQAWEHGPVVRQLWGRHRYAMAVRARDIDTPLPDLPTHSAELIAAVVEFYRSYSGDELENMTHEELPWKSAWLQGRNTNIELTAMRRYYSGVLASHGHHPALPASSFEYVRMDDFEEMVAALSDDAPSDRLASTLRRAKFS</sequence>